<dbReference type="PANTHER" id="PTHR32361:SF9">
    <property type="entry name" value="FERRIC REDUCTASE TRANSMEMBRANE COMPONENT 3-RELATED"/>
    <property type="match status" value="1"/>
</dbReference>
<dbReference type="GO" id="GO:0015677">
    <property type="term" value="P:copper ion import"/>
    <property type="evidence" value="ECO:0007669"/>
    <property type="project" value="TreeGrafter"/>
</dbReference>
<feature type="transmembrane region" description="Helical" evidence="15">
    <location>
        <begin position="397"/>
        <end position="418"/>
    </location>
</feature>
<comment type="caution">
    <text evidence="17">The sequence shown here is derived from an EMBL/GenBank/DDBJ whole genome shotgun (WGS) entry which is preliminary data.</text>
</comment>
<dbReference type="AlphaFoldDB" id="A0A8H3YG75"/>
<keyword evidence="8 15" id="KW-1133">Transmembrane helix</keyword>
<dbReference type="SUPFAM" id="SSF52343">
    <property type="entry name" value="Ferredoxin reductase-like, C-terminal NADP-linked domain"/>
    <property type="match status" value="1"/>
</dbReference>
<evidence type="ECO:0000256" key="2">
    <source>
        <dbReference type="ARBA" id="ARBA00006278"/>
    </source>
</evidence>
<evidence type="ECO:0000256" key="8">
    <source>
        <dbReference type="ARBA" id="ARBA00022989"/>
    </source>
</evidence>
<dbReference type="GO" id="GO:0005886">
    <property type="term" value="C:plasma membrane"/>
    <property type="evidence" value="ECO:0007669"/>
    <property type="project" value="UniProtKB-SubCell"/>
</dbReference>
<feature type="domain" description="FAD-binding FR-type" evidence="16">
    <location>
        <begin position="567"/>
        <end position="687"/>
    </location>
</feature>
<reference evidence="17" key="1">
    <citation type="submission" date="2020-07" db="EMBL/GenBank/DDBJ databases">
        <title>Draft Genome Sequence of a Deep-Sea Yeast, Naganishia (Cryptococcus) liquefaciens strain N6.</title>
        <authorList>
            <person name="Han Y.W."/>
            <person name="Kajitani R."/>
            <person name="Morimoto H."/>
            <person name="Parhat M."/>
            <person name="Tsubouchi H."/>
            <person name="Bakenova O."/>
            <person name="Ogata M."/>
            <person name="Argunhan B."/>
            <person name="Aoki R."/>
            <person name="Kajiwara S."/>
            <person name="Itoh T."/>
            <person name="Iwasaki H."/>
        </authorList>
    </citation>
    <scope>NUCLEOTIDE SEQUENCE</scope>
    <source>
        <strain evidence="17">N6</strain>
    </source>
</reference>
<keyword evidence="9" id="KW-0560">Oxidoreductase</keyword>
<evidence type="ECO:0000256" key="14">
    <source>
        <dbReference type="SAM" id="MobiDB-lite"/>
    </source>
</evidence>
<evidence type="ECO:0000256" key="12">
    <source>
        <dbReference type="ARBA" id="ARBA00023180"/>
    </source>
</evidence>
<evidence type="ECO:0000313" key="18">
    <source>
        <dbReference type="Proteomes" id="UP000620104"/>
    </source>
</evidence>
<dbReference type="GO" id="GO:0052851">
    <property type="term" value="F:ferric-chelate reductase (NADPH) activity"/>
    <property type="evidence" value="ECO:0007669"/>
    <property type="project" value="UniProtKB-EC"/>
</dbReference>
<feature type="transmembrane region" description="Helical" evidence="15">
    <location>
        <begin position="438"/>
        <end position="461"/>
    </location>
</feature>
<evidence type="ECO:0000256" key="15">
    <source>
        <dbReference type="SAM" id="Phobius"/>
    </source>
</evidence>
<dbReference type="InterPro" id="IPR013112">
    <property type="entry name" value="FAD-bd_8"/>
</dbReference>
<evidence type="ECO:0000256" key="13">
    <source>
        <dbReference type="ARBA" id="ARBA00048483"/>
    </source>
</evidence>
<sequence>MDGHMNGIDVKSRMTRHIRSVKRLASSISGHDASNHDEEGDENSFIVVLDSMQKDGHSAHNHRRHILEHHDSGSSGFLFDKTASVQILAESSIGNTTAITEARNDWSYDTMAVAFLSAAAGLFVFYLILDHPRLFARIFSSPIGKRRLVKRDVSELTDDSAPTVRTLGGEFWSGWFLKAGAAERKPMHITSPMINPGDPVTTIFDEKRDSIAALARGVRRTEKFSRPLQETGRRIKHTQSDETLFSYYGSADSPQDMDALPYQPVESRQRQHTLQVITDLDDVSPRPQMPAQRCLTGNIQPLKTPFLRKHQSIDSCETAVSPSSTEFEPHAKSNHGTSAETTVSIASYEKNFKNDMTVLPRQSVYAPPPHVAPLTAYVPYLQKVLLWTPLPRHLPHLTFASVVLVALYVFLVAFSTLFKSSVAFDWKGPDVLRSGMIGMMQIPIILGLGGRGSVFRFLLFGTHTNAALRIHKLAGRLCFLCSAMHTGLWMRKWMISGQLAKASSDLHIIWGYVAVAALGLITISSLPWIRKMAYGVFMICHIIGLVLFLAGLALHVPEAIPYCVAGGCLYLADLSIRAARTRITTASLQVVPGCDSTMVTVPGLREGWRAGQYIVLRIPKLGGLGGIEGHEFTIASAPEADGLTLVIKNAGNWSNRLLNMSLENEKAASALNTTVIVEGPYGGPGNMIIQSFSSVLLIAGGSGITYALGIAHDLILKASLPPYNVRARSVNMVWATKTKEAVEGLLPTFQKLIDSGHKAEQDSPYGTTLRIHVYVTRQPAVRPRRFSSIFPAPHEHYNVVDLNDSRVSVAPEGLTESGIDIKYGLRPDLDALLSDTVELTTKLDTGNCQRGLSGDGKPQGIAVAVCGPDALVVRTREAVRSMAQSKLSRVGGIELLEESFCH</sequence>
<dbReference type="EMBL" id="BLZA01000018">
    <property type="protein sequence ID" value="GHJ86441.1"/>
    <property type="molecule type" value="Genomic_DNA"/>
</dbReference>
<dbReference type="GO" id="GO:0006826">
    <property type="term" value="P:iron ion transport"/>
    <property type="evidence" value="ECO:0007669"/>
    <property type="project" value="TreeGrafter"/>
</dbReference>
<organism evidence="17 18">
    <name type="scientific">Naganishia liquefaciens</name>
    <dbReference type="NCBI Taxonomy" id="104408"/>
    <lineage>
        <taxon>Eukaryota</taxon>
        <taxon>Fungi</taxon>
        <taxon>Dikarya</taxon>
        <taxon>Basidiomycota</taxon>
        <taxon>Agaricomycotina</taxon>
        <taxon>Tremellomycetes</taxon>
        <taxon>Filobasidiales</taxon>
        <taxon>Filobasidiaceae</taxon>
        <taxon>Naganishia</taxon>
    </lineage>
</organism>
<feature type="transmembrane region" description="Helical" evidence="15">
    <location>
        <begin position="509"/>
        <end position="529"/>
    </location>
</feature>
<dbReference type="PROSITE" id="PS51384">
    <property type="entry name" value="FAD_FR"/>
    <property type="match status" value="1"/>
</dbReference>
<dbReference type="PANTHER" id="PTHR32361">
    <property type="entry name" value="FERRIC/CUPRIC REDUCTASE TRANSMEMBRANE COMPONENT"/>
    <property type="match status" value="1"/>
</dbReference>
<evidence type="ECO:0000256" key="9">
    <source>
        <dbReference type="ARBA" id="ARBA00023002"/>
    </source>
</evidence>
<dbReference type="SFLD" id="SFLDS00052">
    <property type="entry name" value="Ferric_Reductase_Domain"/>
    <property type="match status" value="1"/>
</dbReference>
<dbReference type="Pfam" id="PF08022">
    <property type="entry name" value="FAD_binding_8"/>
    <property type="match status" value="1"/>
</dbReference>
<evidence type="ECO:0000313" key="17">
    <source>
        <dbReference type="EMBL" id="GHJ86441.1"/>
    </source>
</evidence>
<feature type="transmembrane region" description="Helical" evidence="15">
    <location>
        <begin position="111"/>
        <end position="129"/>
    </location>
</feature>
<dbReference type="SUPFAM" id="SSF63380">
    <property type="entry name" value="Riboflavin synthase domain-like"/>
    <property type="match status" value="1"/>
</dbReference>
<evidence type="ECO:0000256" key="1">
    <source>
        <dbReference type="ARBA" id="ARBA00004651"/>
    </source>
</evidence>
<dbReference type="InterPro" id="IPR013130">
    <property type="entry name" value="Fe3_Rdtase_TM_dom"/>
</dbReference>
<evidence type="ECO:0000256" key="4">
    <source>
        <dbReference type="ARBA" id="ARBA00022448"/>
    </source>
</evidence>
<comment type="similarity">
    <text evidence="2">Belongs to the ferric reductase (FRE) family.</text>
</comment>
<keyword evidence="6 15" id="KW-0812">Transmembrane</keyword>
<dbReference type="InterPro" id="IPR017938">
    <property type="entry name" value="Riboflavin_synthase-like_b-brl"/>
</dbReference>
<keyword evidence="7" id="KW-0249">Electron transport</keyword>
<dbReference type="CDD" id="cd06186">
    <property type="entry name" value="NOX_Duox_like_FAD_NADP"/>
    <property type="match status" value="1"/>
</dbReference>
<feature type="transmembrane region" description="Helical" evidence="15">
    <location>
        <begin position="536"/>
        <end position="556"/>
    </location>
</feature>
<feature type="transmembrane region" description="Helical" evidence="15">
    <location>
        <begin position="473"/>
        <end position="489"/>
    </location>
</feature>
<keyword evidence="4" id="KW-0813">Transport</keyword>
<evidence type="ECO:0000256" key="10">
    <source>
        <dbReference type="ARBA" id="ARBA00023065"/>
    </source>
</evidence>
<keyword evidence="11 15" id="KW-0472">Membrane</keyword>
<evidence type="ECO:0000256" key="6">
    <source>
        <dbReference type="ARBA" id="ARBA00022692"/>
    </source>
</evidence>
<accession>A0A8H3YG75</accession>
<dbReference type="SFLD" id="SFLDG01168">
    <property type="entry name" value="Ferric_reductase_subgroup_(FRE"/>
    <property type="match status" value="1"/>
</dbReference>
<dbReference type="EC" id="1.16.1.9" evidence="3"/>
<dbReference type="GO" id="GO:0006879">
    <property type="term" value="P:intracellular iron ion homeostasis"/>
    <property type="evidence" value="ECO:0007669"/>
    <property type="project" value="TreeGrafter"/>
</dbReference>
<keyword evidence="5" id="KW-1003">Cell membrane</keyword>
<dbReference type="InterPro" id="IPR013121">
    <property type="entry name" value="Fe_red_NAD-bd_6"/>
</dbReference>
<evidence type="ECO:0000256" key="11">
    <source>
        <dbReference type="ARBA" id="ARBA00023136"/>
    </source>
</evidence>
<dbReference type="Proteomes" id="UP000620104">
    <property type="component" value="Unassembled WGS sequence"/>
</dbReference>
<dbReference type="InterPro" id="IPR039261">
    <property type="entry name" value="FNR_nucleotide-bd"/>
</dbReference>
<evidence type="ECO:0000259" key="16">
    <source>
        <dbReference type="PROSITE" id="PS51384"/>
    </source>
</evidence>
<feature type="region of interest" description="Disordered" evidence="14">
    <location>
        <begin position="321"/>
        <end position="340"/>
    </location>
</feature>
<dbReference type="OrthoDB" id="17725at2759"/>
<keyword evidence="18" id="KW-1185">Reference proteome</keyword>
<keyword evidence="12" id="KW-0325">Glycoprotein</keyword>
<evidence type="ECO:0000256" key="7">
    <source>
        <dbReference type="ARBA" id="ARBA00022982"/>
    </source>
</evidence>
<name>A0A8H3YG75_9TREE</name>
<comment type="catalytic activity">
    <reaction evidence="13">
        <text>2 a Fe(II)-siderophore + NADP(+) + H(+) = 2 a Fe(III)-siderophore + NADPH</text>
        <dbReference type="Rhea" id="RHEA:28795"/>
        <dbReference type="Rhea" id="RHEA-COMP:11342"/>
        <dbReference type="Rhea" id="RHEA-COMP:11344"/>
        <dbReference type="ChEBI" id="CHEBI:15378"/>
        <dbReference type="ChEBI" id="CHEBI:29033"/>
        <dbReference type="ChEBI" id="CHEBI:29034"/>
        <dbReference type="ChEBI" id="CHEBI:57783"/>
        <dbReference type="ChEBI" id="CHEBI:58349"/>
        <dbReference type="EC" id="1.16.1.9"/>
    </reaction>
</comment>
<comment type="subcellular location">
    <subcellularLocation>
        <location evidence="1">Cell membrane</location>
        <topology evidence="1">Multi-pass membrane protein</topology>
    </subcellularLocation>
</comment>
<proteinExistence type="inferred from homology"/>
<dbReference type="Pfam" id="PF08030">
    <property type="entry name" value="NAD_binding_6"/>
    <property type="match status" value="1"/>
</dbReference>
<dbReference type="Gene3D" id="2.40.30.10">
    <property type="entry name" value="Translation factors"/>
    <property type="match status" value="1"/>
</dbReference>
<dbReference type="InterPro" id="IPR017927">
    <property type="entry name" value="FAD-bd_FR_type"/>
</dbReference>
<dbReference type="Gene3D" id="3.40.50.80">
    <property type="entry name" value="Nucleotide-binding domain of ferredoxin-NADP reductase (FNR) module"/>
    <property type="match status" value="1"/>
</dbReference>
<dbReference type="InterPro" id="IPR051410">
    <property type="entry name" value="Ferric/Cupric_Reductase"/>
</dbReference>
<keyword evidence="10" id="KW-0406">Ion transport</keyword>
<dbReference type="Pfam" id="PF01794">
    <property type="entry name" value="Ferric_reduct"/>
    <property type="match status" value="1"/>
</dbReference>
<evidence type="ECO:0000256" key="3">
    <source>
        <dbReference type="ARBA" id="ARBA00012668"/>
    </source>
</evidence>
<protein>
    <recommendedName>
        <fullName evidence="3">ferric-chelate reductase (NADPH)</fullName>
        <ecNumber evidence="3">1.16.1.9</ecNumber>
    </recommendedName>
</protein>
<evidence type="ECO:0000256" key="5">
    <source>
        <dbReference type="ARBA" id="ARBA00022475"/>
    </source>
</evidence>
<gene>
    <name evidence="17" type="ORF">NliqN6_2843</name>
</gene>